<dbReference type="OrthoDB" id="5290098at2"/>
<reference evidence="5 6" key="1">
    <citation type="submission" date="2016-10" db="EMBL/GenBank/DDBJ databases">
        <authorList>
            <person name="de Groot N.N."/>
        </authorList>
    </citation>
    <scope>NUCLEOTIDE SEQUENCE [LARGE SCALE GENOMIC DNA]</scope>
    <source>
        <strain evidence="5 6">CGMCC 1.3430</strain>
    </source>
</reference>
<dbReference type="GO" id="GO:0016787">
    <property type="term" value="F:hydrolase activity"/>
    <property type="evidence" value="ECO:0007669"/>
    <property type="project" value="UniProtKB-UniRule"/>
</dbReference>
<feature type="active site" description="Nucleophile" evidence="2">
    <location>
        <position position="45"/>
    </location>
</feature>
<evidence type="ECO:0000256" key="1">
    <source>
        <dbReference type="ARBA" id="ARBA00023098"/>
    </source>
</evidence>
<dbReference type="InterPro" id="IPR052580">
    <property type="entry name" value="Lipid_Hydrolase"/>
</dbReference>
<evidence type="ECO:0000256" key="3">
    <source>
        <dbReference type="SAM" id="Phobius"/>
    </source>
</evidence>
<keyword evidence="6" id="KW-1185">Reference proteome</keyword>
<keyword evidence="2" id="KW-0378">Hydrolase</keyword>
<dbReference type="STRING" id="152573.SAMN04488051_104116"/>
<dbReference type="Proteomes" id="UP000198773">
    <property type="component" value="Unassembled WGS sequence"/>
</dbReference>
<keyword evidence="2" id="KW-0442">Lipid degradation</keyword>
<evidence type="ECO:0000256" key="2">
    <source>
        <dbReference type="PROSITE-ProRule" id="PRU01161"/>
    </source>
</evidence>
<proteinExistence type="predicted"/>
<dbReference type="EMBL" id="FNRM01000004">
    <property type="protein sequence ID" value="SEA58592.1"/>
    <property type="molecule type" value="Genomic_DNA"/>
</dbReference>
<feature type="domain" description="PNPLA" evidence="4">
    <location>
        <begin position="12"/>
        <end position="180"/>
    </location>
</feature>
<keyword evidence="3" id="KW-1133">Transmembrane helix</keyword>
<dbReference type="Gene3D" id="3.40.1090.10">
    <property type="entry name" value="Cytosolic phospholipase A2 catalytic domain"/>
    <property type="match status" value="2"/>
</dbReference>
<dbReference type="GO" id="GO:0016042">
    <property type="term" value="P:lipid catabolic process"/>
    <property type="evidence" value="ECO:0007669"/>
    <property type="project" value="UniProtKB-UniRule"/>
</dbReference>
<feature type="transmembrane region" description="Helical" evidence="3">
    <location>
        <begin position="38"/>
        <end position="58"/>
    </location>
</feature>
<evidence type="ECO:0000313" key="5">
    <source>
        <dbReference type="EMBL" id="SEA58592.1"/>
    </source>
</evidence>
<feature type="transmembrane region" description="Helical" evidence="3">
    <location>
        <begin position="12"/>
        <end position="31"/>
    </location>
</feature>
<name>A0A1H4CEU9_ALKAM</name>
<dbReference type="PROSITE" id="PS51635">
    <property type="entry name" value="PNPLA"/>
    <property type="match status" value="1"/>
</dbReference>
<keyword evidence="3" id="KW-0472">Membrane</keyword>
<dbReference type="RefSeq" id="WP_091342252.1">
    <property type="nucleotide sequence ID" value="NZ_FNRM01000004.1"/>
</dbReference>
<keyword evidence="1 2" id="KW-0443">Lipid metabolism</keyword>
<dbReference type="InterPro" id="IPR002641">
    <property type="entry name" value="PNPLA_dom"/>
</dbReference>
<evidence type="ECO:0000313" key="6">
    <source>
        <dbReference type="Proteomes" id="UP000198773"/>
    </source>
</evidence>
<dbReference type="SUPFAM" id="SSF52151">
    <property type="entry name" value="FabD/lysophospholipase-like"/>
    <property type="match status" value="1"/>
</dbReference>
<gene>
    <name evidence="5" type="ORF">SAMN04488051_104116</name>
</gene>
<evidence type="ECO:0000259" key="4">
    <source>
        <dbReference type="PROSITE" id="PS51635"/>
    </source>
</evidence>
<sequence length="280" mass="31734">MLVKPLEREIVPIFSGGGTRLCCYIGILMALKEMRLHFNHLVGVSGGSIVAALYAAGWKLDDIKVLAMDTDFKQFREISFWSLLRTGGLSDGNRFEEWLDEKLGGRTFADLELDLHVLATDINGGGPVVFNKALTPRLKVSQSIRYSMSIPLLFSFKDFQNHVMADGVILSEDALHKDWSGRHVPAVCFRLKSDAEEKPVLKNRFFPLISYINMLIQTFMNAVSREYVHAEYWHNTVLINTGDVSSVDFSLSLETKLHLLRLGYQTTIDVIPLKLNWLRQ</sequence>
<comment type="caution">
    <text evidence="2">Lacks conserved residue(s) required for the propagation of feature annotation.</text>
</comment>
<keyword evidence="3" id="KW-0812">Transmembrane</keyword>
<protein>
    <submittedName>
        <fullName evidence="5">NTE family protein</fullName>
    </submittedName>
</protein>
<feature type="short sequence motif" description="GXSXG" evidence="2">
    <location>
        <begin position="43"/>
        <end position="47"/>
    </location>
</feature>
<dbReference type="AlphaFoldDB" id="A0A1H4CEU9"/>
<feature type="active site" description="Proton acceptor" evidence="2">
    <location>
        <position position="166"/>
    </location>
</feature>
<dbReference type="PANTHER" id="PTHR46394:SF1">
    <property type="entry name" value="PNPLA DOMAIN-CONTAINING PROTEIN"/>
    <property type="match status" value="1"/>
</dbReference>
<dbReference type="Pfam" id="PF01734">
    <property type="entry name" value="Patatin"/>
    <property type="match status" value="1"/>
</dbReference>
<dbReference type="InterPro" id="IPR016035">
    <property type="entry name" value="Acyl_Trfase/lysoPLipase"/>
</dbReference>
<dbReference type="PANTHER" id="PTHR46394">
    <property type="entry name" value="ANNEXIN"/>
    <property type="match status" value="1"/>
</dbReference>
<accession>A0A1H4CEU9</accession>
<organism evidence="5 6">
    <name type="scientific">Alkalimonas amylolytica</name>
    <dbReference type="NCBI Taxonomy" id="152573"/>
    <lineage>
        <taxon>Bacteria</taxon>
        <taxon>Pseudomonadati</taxon>
        <taxon>Pseudomonadota</taxon>
        <taxon>Gammaproteobacteria</taxon>
        <taxon>Alkalimonas</taxon>
    </lineage>
</organism>